<keyword evidence="2" id="KW-0472">Membrane</keyword>
<evidence type="ECO:0000256" key="2">
    <source>
        <dbReference type="SAM" id="Phobius"/>
    </source>
</evidence>
<keyword evidence="4" id="KW-1185">Reference proteome</keyword>
<feature type="compositionally biased region" description="Polar residues" evidence="1">
    <location>
        <begin position="69"/>
        <end position="92"/>
    </location>
</feature>
<dbReference type="EMBL" id="BAAANN010000041">
    <property type="protein sequence ID" value="GAA1985124.1"/>
    <property type="molecule type" value="Genomic_DNA"/>
</dbReference>
<dbReference type="Proteomes" id="UP001501116">
    <property type="component" value="Unassembled WGS sequence"/>
</dbReference>
<dbReference type="RefSeq" id="WP_344429589.1">
    <property type="nucleotide sequence ID" value="NZ_BAAANN010000041.1"/>
</dbReference>
<gene>
    <name evidence="3" type="ORF">GCM10009754_73400</name>
</gene>
<evidence type="ECO:0000256" key="1">
    <source>
        <dbReference type="SAM" id="MobiDB-lite"/>
    </source>
</evidence>
<feature type="transmembrane region" description="Helical" evidence="2">
    <location>
        <begin position="41"/>
        <end position="63"/>
    </location>
</feature>
<keyword evidence="2" id="KW-0812">Transmembrane</keyword>
<evidence type="ECO:0000313" key="3">
    <source>
        <dbReference type="EMBL" id="GAA1985124.1"/>
    </source>
</evidence>
<protein>
    <submittedName>
        <fullName evidence="3">Uncharacterized protein</fullName>
    </submittedName>
</protein>
<proteinExistence type="predicted"/>
<evidence type="ECO:0000313" key="4">
    <source>
        <dbReference type="Proteomes" id="UP001501116"/>
    </source>
</evidence>
<accession>A0ABP5DST5</accession>
<keyword evidence="2" id="KW-1133">Transmembrane helix</keyword>
<comment type="caution">
    <text evidence="3">The sequence shown here is derived from an EMBL/GenBank/DDBJ whole genome shotgun (WGS) entry which is preliminary data.</text>
</comment>
<feature type="region of interest" description="Disordered" evidence="1">
    <location>
        <begin position="69"/>
        <end position="132"/>
    </location>
</feature>
<name>A0ABP5DST5_9PSEU</name>
<reference evidence="4" key="1">
    <citation type="journal article" date="2019" name="Int. J. Syst. Evol. Microbiol.">
        <title>The Global Catalogue of Microorganisms (GCM) 10K type strain sequencing project: providing services to taxonomists for standard genome sequencing and annotation.</title>
        <authorList>
            <consortium name="The Broad Institute Genomics Platform"/>
            <consortium name="The Broad Institute Genome Sequencing Center for Infectious Disease"/>
            <person name="Wu L."/>
            <person name="Ma J."/>
        </authorList>
    </citation>
    <scope>NUCLEOTIDE SEQUENCE [LARGE SCALE GENOMIC DNA]</scope>
    <source>
        <strain evidence="4">JCM 14545</strain>
    </source>
</reference>
<organism evidence="3 4">
    <name type="scientific">Amycolatopsis minnesotensis</name>
    <dbReference type="NCBI Taxonomy" id="337894"/>
    <lineage>
        <taxon>Bacteria</taxon>
        <taxon>Bacillati</taxon>
        <taxon>Actinomycetota</taxon>
        <taxon>Actinomycetes</taxon>
        <taxon>Pseudonocardiales</taxon>
        <taxon>Pseudonocardiaceae</taxon>
        <taxon>Amycolatopsis</taxon>
    </lineage>
</organism>
<sequence length="243" mass="24214">MDDQKLETLFSDAAGEPPPASFSIGDVRASSARATARRRTVLTSAVASVVLLIAGFAVAGYLFSARSQPENNTASAPATGKSAPQFSVQGQPLPTPARPPNANTQTSPTPNPEQGGEGSGETGPRAGSTLGCDQVDRDLATALAGEIPVTAGAQPSPGRACSTAARSAGFPVADGASAGTYSVALYPPGVSVPRPALPPGAALAEQRTAAGGTLVVLSTPQPGSAAPFPNDVQRVATALAKRF</sequence>